<evidence type="ECO:0000313" key="2">
    <source>
        <dbReference type="EMBL" id="MBB4232953.1"/>
    </source>
</evidence>
<accession>A0ABR6IZJ6</accession>
<evidence type="ECO:0000256" key="1">
    <source>
        <dbReference type="SAM" id="MobiDB-lite"/>
    </source>
</evidence>
<comment type="caution">
    <text evidence="2">The sequence shown here is derived from an EMBL/GenBank/DDBJ whole genome shotgun (WGS) entry which is preliminary data.</text>
</comment>
<keyword evidence="3" id="KW-1185">Reference proteome</keyword>
<feature type="compositionally biased region" description="Basic and acidic residues" evidence="1">
    <location>
        <begin position="36"/>
        <end position="47"/>
    </location>
</feature>
<gene>
    <name evidence="2" type="ORF">GGD56_006853</name>
</gene>
<sequence>MGIFILRRLISTIAVMAMVGILRLPASQAGAGRPSGDYRRVGDGGDD</sequence>
<feature type="region of interest" description="Disordered" evidence="1">
    <location>
        <begin position="27"/>
        <end position="47"/>
    </location>
</feature>
<protein>
    <submittedName>
        <fullName evidence="2">Uncharacterized protein</fullName>
    </submittedName>
</protein>
<dbReference type="EMBL" id="JACIFX010000021">
    <property type="protein sequence ID" value="MBB4232953.1"/>
    <property type="molecule type" value="Genomic_DNA"/>
</dbReference>
<proteinExistence type="predicted"/>
<name>A0ABR6IZJ6_9HYPH</name>
<reference evidence="2 3" key="1">
    <citation type="submission" date="2020-08" db="EMBL/GenBank/DDBJ databases">
        <title>Genomic Encyclopedia of Type Strains, Phase IV (KMG-V): Genome sequencing to study the core and pangenomes of soil and plant-associated prokaryotes.</title>
        <authorList>
            <person name="Whitman W."/>
        </authorList>
    </citation>
    <scope>NUCLEOTIDE SEQUENCE [LARGE SCALE GENOMIC DNA]</scope>
    <source>
        <strain evidence="2 3">SEMIA 4087</strain>
    </source>
</reference>
<evidence type="ECO:0000313" key="3">
    <source>
        <dbReference type="Proteomes" id="UP000551353"/>
    </source>
</evidence>
<dbReference type="Proteomes" id="UP000551353">
    <property type="component" value="Unassembled WGS sequence"/>
</dbReference>
<organism evidence="2 3">
    <name type="scientific">Rhizobium mongolense</name>
    <dbReference type="NCBI Taxonomy" id="57676"/>
    <lineage>
        <taxon>Bacteria</taxon>
        <taxon>Pseudomonadati</taxon>
        <taxon>Pseudomonadota</taxon>
        <taxon>Alphaproteobacteria</taxon>
        <taxon>Hyphomicrobiales</taxon>
        <taxon>Rhizobiaceae</taxon>
        <taxon>Rhizobium/Agrobacterium group</taxon>
        <taxon>Rhizobium</taxon>
    </lineage>
</organism>